<dbReference type="AlphaFoldDB" id="A0A1M6S0J9"/>
<dbReference type="NCBIfam" id="TIGR01067">
    <property type="entry name" value="rplN_bact"/>
    <property type="match status" value="1"/>
</dbReference>
<proteinExistence type="inferred from homology"/>
<dbReference type="PROSITE" id="PS00049">
    <property type="entry name" value="RIBOSOMAL_L14"/>
    <property type="match status" value="1"/>
</dbReference>
<accession>A0A1M6S0J9</accession>
<dbReference type="HAMAP" id="MF_01367">
    <property type="entry name" value="Ribosomal_uL14"/>
    <property type="match status" value="1"/>
</dbReference>
<dbReference type="GO" id="GO:0003735">
    <property type="term" value="F:structural constituent of ribosome"/>
    <property type="evidence" value="ECO:0007669"/>
    <property type="project" value="InterPro"/>
</dbReference>
<reference evidence="6 7" key="1">
    <citation type="submission" date="2016-11" db="EMBL/GenBank/DDBJ databases">
        <authorList>
            <person name="Jaros S."/>
            <person name="Januszkiewicz K."/>
            <person name="Wedrychowicz H."/>
        </authorList>
    </citation>
    <scope>NUCLEOTIDE SEQUENCE [LARGE SCALE GENOMIC DNA]</scope>
    <source>
        <strain evidence="6 7">DSM 19557</strain>
    </source>
</reference>
<dbReference type="Gene3D" id="2.40.150.20">
    <property type="entry name" value="Ribosomal protein L14"/>
    <property type="match status" value="1"/>
</dbReference>
<evidence type="ECO:0000256" key="3">
    <source>
        <dbReference type="HAMAP-Rule" id="MF_01367"/>
    </source>
</evidence>
<dbReference type="GO" id="GO:0022625">
    <property type="term" value="C:cytosolic large ribosomal subunit"/>
    <property type="evidence" value="ECO:0007669"/>
    <property type="project" value="TreeGrafter"/>
</dbReference>
<dbReference type="InterPro" id="IPR005745">
    <property type="entry name" value="Ribosomal_uL14_bac-type"/>
</dbReference>
<dbReference type="InterPro" id="IPR019972">
    <property type="entry name" value="Ribosomal_uL14_CS"/>
</dbReference>
<dbReference type="SMART" id="SM01374">
    <property type="entry name" value="Ribosomal_L14"/>
    <property type="match status" value="1"/>
</dbReference>
<gene>
    <name evidence="3" type="primary">rplN</name>
    <name evidence="6" type="ORF">SAMN05444391_0835</name>
</gene>
<sequence>MIQRQTYCNVADNSGAKKVQVIGIPYAPRKYATLGDVVTVTVKSAAPNSPAKKGNIYRAVVVRTKKEVRRPDGSYIKFDDNAVVLLNQYGEPLGTRILGPIAREVRNRGFTKLASLAPEVV</sequence>
<dbReference type="Pfam" id="PF00238">
    <property type="entry name" value="Ribosomal_L14"/>
    <property type="match status" value="1"/>
</dbReference>
<evidence type="ECO:0000256" key="1">
    <source>
        <dbReference type="ARBA" id="ARBA00022980"/>
    </source>
</evidence>
<name>A0A1M6S0J9_9AQUI</name>
<dbReference type="CDD" id="cd00337">
    <property type="entry name" value="Ribosomal_uL14"/>
    <property type="match status" value="1"/>
</dbReference>
<dbReference type="GO" id="GO:0070180">
    <property type="term" value="F:large ribosomal subunit rRNA binding"/>
    <property type="evidence" value="ECO:0007669"/>
    <property type="project" value="TreeGrafter"/>
</dbReference>
<comment type="subunit">
    <text evidence="3">Part of the 50S ribosomal subunit. Forms a cluster with proteins L3 and L19. In the 70S ribosome, L14 and L19 interact and together make contacts with the 16S rRNA in bridges B5 and B8.</text>
</comment>
<dbReference type="GO" id="GO:0006412">
    <property type="term" value="P:translation"/>
    <property type="evidence" value="ECO:0007669"/>
    <property type="project" value="UniProtKB-UniRule"/>
</dbReference>
<comment type="similarity">
    <text evidence="3 4">Belongs to the universal ribosomal protein uL14 family.</text>
</comment>
<keyword evidence="1 3" id="KW-0689">Ribosomal protein</keyword>
<dbReference type="EMBL" id="LT670846">
    <property type="protein sequence ID" value="SHK38294.1"/>
    <property type="molecule type" value="Genomic_DNA"/>
</dbReference>
<dbReference type="InterPro" id="IPR036853">
    <property type="entry name" value="Ribosomal_uL14_sf"/>
</dbReference>
<dbReference type="Proteomes" id="UP000189810">
    <property type="component" value="Chromosome I"/>
</dbReference>
<dbReference type="STRING" id="381751.SAMN05444391_0835"/>
<dbReference type="OrthoDB" id="9806379at2"/>
<evidence type="ECO:0000256" key="2">
    <source>
        <dbReference type="ARBA" id="ARBA00023274"/>
    </source>
</evidence>
<keyword evidence="7" id="KW-1185">Reference proteome</keyword>
<keyword evidence="3 5" id="KW-0699">rRNA-binding</keyword>
<evidence type="ECO:0000313" key="6">
    <source>
        <dbReference type="EMBL" id="SHK38294.1"/>
    </source>
</evidence>
<comment type="function">
    <text evidence="3 5">Binds to 23S rRNA. Forms part of two intersubunit bridges in the 70S ribosome.</text>
</comment>
<dbReference type="PANTHER" id="PTHR11761">
    <property type="entry name" value="50S/60S RIBOSOMAL PROTEIN L14/L23"/>
    <property type="match status" value="1"/>
</dbReference>
<dbReference type="SUPFAM" id="SSF50193">
    <property type="entry name" value="Ribosomal protein L14"/>
    <property type="match status" value="1"/>
</dbReference>
<keyword evidence="2 3" id="KW-0687">Ribonucleoprotein</keyword>
<keyword evidence="3 5" id="KW-0694">RNA-binding</keyword>
<evidence type="ECO:0000256" key="5">
    <source>
        <dbReference type="RuleBase" id="RU003950"/>
    </source>
</evidence>
<dbReference type="PANTHER" id="PTHR11761:SF3">
    <property type="entry name" value="LARGE RIBOSOMAL SUBUNIT PROTEIN UL14M"/>
    <property type="match status" value="1"/>
</dbReference>
<evidence type="ECO:0000313" key="7">
    <source>
        <dbReference type="Proteomes" id="UP000189810"/>
    </source>
</evidence>
<evidence type="ECO:0000256" key="4">
    <source>
        <dbReference type="RuleBase" id="RU003949"/>
    </source>
</evidence>
<dbReference type="RefSeq" id="WP_079653974.1">
    <property type="nucleotide sequence ID" value="NZ_LT670846.1"/>
</dbReference>
<dbReference type="InterPro" id="IPR000218">
    <property type="entry name" value="Ribosomal_uL14"/>
</dbReference>
<organism evidence="6 7">
    <name type="scientific">Thermocrinis minervae</name>
    <dbReference type="NCBI Taxonomy" id="381751"/>
    <lineage>
        <taxon>Bacteria</taxon>
        <taxon>Pseudomonadati</taxon>
        <taxon>Aquificota</taxon>
        <taxon>Aquificia</taxon>
        <taxon>Aquificales</taxon>
        <taxon>Aquificaceae</taxon>
        <taxon>Thermocrinis</taxon>
    </lineage>
</organism>
<protein>
    <recommendedName>
        <fullName evidence="3">Large ribosomal subunit protein uL14</fullName>
    </recommendedName>
</protein>